<feature type="domain" description="VWFA" evidence="1">
    <location>
        <begin position="89"/>
        <end position="317"/>
    </location>
</feature>
<accession>A0A644V4L6</accession>
<dbReference type="InterPro" id="IPR036465">
    <property type="entry name" value="vWFA_dom_sf"/>
</dbReference>
<reference evidence="2" key="1">
    <citation type="submission" date="2019-08" db="EMBL/GenBank/DDBJ databases">
        <authorList>
            <person name="Kucharzyk K."/>
            <person name="Murdoch R.W."/>
            <person name="Higgins S."/>
            <person name="Loffler F."/>
        </authorList>
    </citation>
    <scope>NUCLEOTIDE SEQUENCE</scope>
</reference>
<dbReference type="Gene3D" id="3.40.50.410">
    <property type="entry name" value="von Willebrand factor, type A domain"/>
    <property type="match status" value="1"/>
</dbReference>
<protein>
    <recommendedName>
        <fullName evidence="1">VWFA domain-containing protein</fullName>
    </recommendedName>
</protein>
<dbReference type="PANTHER" id="PTHR43473">
    <property type="entry name" value="MAGNESIUM-CHELATASE SUBUNIT CHLD, CHLOROPLASTIC"/>
    <property type="match status" value="1"/>
</dbReference>
<dbReference type="AlphaFoldDB" id="A0A644V4L6"/>
<name>A0A644V4L6_9ZZZZ</name>
<dbReference type="PROSITE" id="PS50234">
    <property type="entry name" value="VWFA"/>
    <property type="match status" value="1"/>
</dbReference>
<dbReference type="InterPro" id="IPR002035">
    <property type="entry name" value="VWF_A"/>
</dbReference>
<organism evidence="2">
    <name type="scientific">bioreactor metagenome</name>
    <dbReference type="NCBI Taxonomy" id="1076179"/>
    <lineage>
        <taxon>unclassified sequences</taxon>
        <taxon>metagenomes</taxon>
        <taxon>ecological metagenomes</taxon>
    </lineage>
</organism>
<dbReference type="EMBL" id="VSSQ01000217">
    <property type="protein sequence ID" value="MPL86147.1"/>
    <property type="molecule type" value="Genomic_DNA"/>
</dbReference>
<dbReference type="SUPFAM" id="SSF53300">
    <property type="entry name" value="vWA-like"/>
    <property type="match status" value="1"/>
</dbReference>
<sequence>MIEGVKREKLYGKRINSQSKKGKYVKSKISNKFGDIAIDATLRAALLKNKNNSQKLKKNNKNIKTSPLKVDIKKEDLREKIRKHGAKLSVVLVVDMSGSMIGEEKLNRIKLILQKIISNIQANKDKLSVIGFKGKDSEVIIPNTTNPNSFLEKLNNITVGGTTPMAAGLVKGLEVLKKDFNKEEYIPMMMILSDGITNVSLDRSNNQRLNNNKNLKNKLNLNNKEIISNPINDVLKIGEEIAKYNIHTVIVNFEKEKSKGRSVNKELAFITSGNFYDLEALGNILTNDIFEGEDVDINSMSFGSFKSDLSDMVLEKIIDYERENL</sequence>
<proteinExistence type="predicted"/>
<gene>
    <name evidence="2" type="ORF">SDC9_32123</name>
</gene>
<evidence type="ECO:0000259" key="1">
    <source>
        <dbReference type="PROSITE" id="PS50234"/>
    </source>
</evidence>
<evidence type="ECO:0000313" key="2">
    <source>
        <dbReference type="EMBL" id="MPL86147.1"/>
    </source>
</evidence>
<dbReference type="Pfam" id="PF13519">
    <property type="entry name" value="VWA_2"/>
    <property type="match status" value="1"/>
</dbReference>
<comment type="caution">
    <text evidence="2">The sequence shown here is derived from an EMBL/GenBank/DDBJ whole genome shotgun (WGS) entry which is preliminary data.</text>
</comment>
<dbReference type="PANTHER" id="PTHR43473:SF2">
    <property type="entry name" value="MAGNESIUM-CHELATASE SUBUNIT CHLD, CHLOROPLASTIC"/>
    <property type="match status" value="1"/>
</dbReference>
<dbReference type="SMART" id="SM00327">
    <property type="entry name" value="VWA"/>
    <property type="match status" value="1"/>
</dbReference>